<dbReference type="SUPFAM" id="SSF46785">
    <property type="entry name" value="Winged helix' DNA-binding domain"/>
    <property type="match status" value="1"/>
</dbReference>
<accession>A0A1S8YSP0</accession>
<name>A0A1S8YSP0_9GAMM</name>
<dbReference type="SUPFAM" id="SSF100950">
    <property type="entry name" value="NagB/RpiA/CoA transferase-like"/>
    <property type="match status" value="1"/>
</dbReference>
<dbReference type="InterPro" id="IPR036390">
    <property type="entry name" value="WH_DNA-bd_sf"/>
</dbReference>
<dbReference type="PROSITE" id="PS51000">
    <property type="entry name" value="HTH_DEOR_2"/>
    <property type="match status" value="1"/>
</dbReference>
<dbReference type="STRING" id="1926881.BTJ39_01425"/>
<dbReference type="Pfam" id="PF00455">
    <property type="entry name" value="DeoRC"/>
    <property type="match status" value="1"/>
</dbReference>
<dbReference type="InterPro" id="IPR036388">
    <property type="entry name" value="WH-like_DNA-bd_sf"/>
</dbReference>
<dbReference type="AlphaFoldDB" id="A0A1S8YSP0"/>
<dbReference type="SMART" id="SM01134">
    <property type="entry name" value="DeoRC"/>
    <property type="match status" value="1"/>
</dbReference>
<comment type="caution">
    <text evidence="5">The sequence shown here is derived from an EMBL/GenBank/DDBJ whole genome shotgun (WGS) entry which is preliminary data.</text>
</comment>
<dbReference type="GO" id="GO:0003677">
    <property type="term" value="F:DNA binding"/>
    <property type="evidence" value="ECO:0007669"/>
    <property type="project" value="UniProtKB-KW"/>
</dbReference>
<dbReference type="InterPro" id="IPR014036">
    <property type="entry name" value="DeoR-like_C"/>
</dbReference>
<evidence type="ECO:0000313" key="5">
    <source>
        <dbReference type="EMBL" id="OON41846.1"/>
    </source>
</evidence>
<evidence type="ECO:0000259" key="4">
    <source>
        <dbReference type="PROSITE" id="PS51000"/>
    </source>
</evidence>
<reference evidence="5 6" key="1">
    <citation type="submission" date="2016-12" db="EMBL/GenBank/DDBJ databases">
        <title>Izhakiella australiana sp. nov. of genus Izhakiella isolated from Australian desert.</title>
        <authorList>
            <person name="Ji M."/>
        </authorList>
    </citation>
    <scope>NUCLEOTIDE SEQUENCE [LARGE SCALE GENOMIC DNA]</scope>
    <source>
        <strain evidence="5 6">D4N98</strain>
    </source>
</reference>
<dbReference type="PROSITE" id="PS00894">
    <property type="entry name" value="HTH_DEOR_1"/>
    <property type="match status" value="1"/>
</dbReference>
<evidence type="ECO:0000256" key="3">
    <source>
        <dbReference type="ARBA" id="ARBA00023163"/>
    </source>
</evidence>
<dbReference type="Gene3D" id="3.40.50.1360">
    <property type="match status" value="1"/>
</dbReference>
<dbReference type="Gene3D" id="1.10.10.10">
    <property type="entry name" value="Winged helix-like DNA-binding domain superfamily/Winged helix DNA-binding domain"/>
    <property type="match status" value="1"/>
</dbReference>
<organism evidence="5 6">
    <name type="scientific">Izhakiella australiensis</name>
    <dbReference type="NCBI Taxonomy" id="1926881"/>
    <lineage>
        <taxon>Bacteria</taxon>
        <taxon>Pseudomonadati</taxon>
        <taxon>Pseudomonadota</taxon>
        <taxon>Gammaproteobacteria</taxon>
        <taxon>Enterobacterales</taxon>
        <taxon>Erwiniaceae</taxon>
        <taxon>Izhakiella</taxon>
    </lineage>
</organism>
<dbReference type="PRINTS" id="PR00037">
    <property type="entry name" value="HTHLACR"/>
</dbReference>
<dbReference type="InterPro" id="IPR050313">
    <property type="entry name" value="Carb_Metab_HTH_regulators"/>
</dbReference>
<dbReference type="OrthoDB" id="5685843at2"/>
<evidence type="ECO:0000313" key="6">
    <source>
        <dbReference type="Proteomes" id="UP000190667"/>
    </source>
</evidence>
<evidence type="ECO:0000256" key="1">
    <source>
        <dbReference type="ARBA" id="ARBA00023015"/>
    </source>
</evidence>
<dbReference type="Proteomes" id="UP000190667">
    <property type="component" value="Unassembled WGS sequence"/>
</dbReference>
<dbReference type="SMART" id="SM00420">
    <property type="entry name" value="HTH_DEOR"/>
    <property type="match status" value="1"/>
</dbReference>
<feature type="domain" description="HTH deoR-type" evidence="4">
    <location>
        <begin position="3"/>
        <end position="58"/>
    </location>
</feature>
<dbReference type="InterPro" id="IPR001034">
    <property type="entry name" value="DeoR_HTH"/>
</dbReference>
<dbReference type="InterPro" id="IPR018356">
    <property type="entry name" value="Tscrpt_reg_HTH_DeoR_CS"/>
</dbReference>
<dbReference type="EMBL" id="MRUL01000001">
    <property type="protein sequence ID" value="OON41846.1"/>
    <property type="molecule type" value="Genomic_DNA"/>
</dbReference>
<dbReference type="RefSeq" id="WP_078000872.1">
    <property type="nucleotide sequence ID" value="NZ_MRUL01000001.1"/>
</dbReference>
<dbReference type="InterPro" id="IPR037171">
    <property type="entry name" value="NagB/RpiA_transferase-like"/>
</dbReference>
<protein>
    <submittedName>
        <fullName evidence="5">DeoR family transcriptional regulator</fullName>
    </submittedName>
</protein>
<evidence type="ECO:0000256" key="2">
    <source>
        <dbReference type="ARBA" id="ARBA00023125"/>
    </source>
</evidence>
<keyword evidence="3" id="KW-0804">Transcription</keyword>
<proteinExistence type="predicted"/>
<dbReference type="Pfam" id="PF08220">
    <property type="entry name" value="HTH_DeoR"/>
    <property type="match status" value="1"/>
</dbReference>
<dbReference type="GO" id="GO:0003700">
    <property type="term" value="F:DNA-binding transcription factor activity"/>
    <property type="evidence" value="ECO:0007669"/>
    <property type="project" value="InterPro"/>
</dbReference>
<keyword evidence="6" id="KW-1185">Reference proteome</keyword>
<dbReference type="PANTHER" id="PTHR30363:SF58">
    <property type="entry name" value="REGULATORY PROTEIN, DEOR FAMILY"/>
    <property type="match status" value="1"/>
</dbReference>
<keyword evidence="1" id="KW-0805">Transcription regulation</keyword>
<gene>
    <name evidence="5" type="ORF">BTJ39_01425</name>
</gene>
<sequence length="254" mass="27795">MIPLERQDKILALVADMDAISITELARRLQVSHMTVRRDIRKLEGEGRLLAVSGGVRSMQRLQSEPSHLDKTQMHSPEKQAIGSYAALQIPLHSCIYLDAGTTTLALARQLGQRHDLLVVTNDFAISDFLISNGECRMLHTGGMLCRENRSCVGEATAQALRNICIDIAFVSASCWNTGGLCTPDENKVAVKRAAREASGKCILLSDSSKYGKVATWRALALSDFDEIITDEHLADHGRDALQQSGARVVMVPL</sequence>
<keyword evidence="2" id="KW-0238">DNA-binding</keyword>
<dbReference type="PANTHER" id="PTHR30363">
    <property type="entry name" value="HTH-TYPE TRANSCRIPTIONAL REGULATOR SRLR-RELATED"/>
    <property type="match status" value="1"/>
</dbReference>